<evidence type="ECO:0000256" key="7">
    <source>
        <dbReference type="ARBA" id="ARBA00023136"/>
    </source>
</evidence>
<proteinExistence type="inferred from homology"/>
<protein>
    <submittedName>
        <fullName evidence="10">Carbon starvation protein A</fullName>
    </submittedName>
</protein>
<feature type="transmembrane region" description="Helical" evidence="8">
    <location>
        <begin position="425"/>
        <end position="445"/>
    </location>
</feature>
<evidence type="ECO:0000256" key="3">
    <source>
        <dbReference type="ARBA" id="ARBA00022448"/>
    </source>
</evidence>
<gene>
    <name evidence="10" type="ORF">AMYX_04700</name>
</gene>
<evidence type="ECO:0000256" key="4">
    <source>
        <dbReference type="ARBA" id="ARBA00022475"/>
    </source>
</evidence>
<dbReference type="Proteomes" id="UP000503640">
    <property type="component" value="Unassembled WGS sequence"/>
</dbReference>
<feature type="transmembrane region" description="Helical" evidence="8">
    <location>
        <begin position="567"/>
        <end position="588"/>
    </location>
</feature>
<feature type="transmembrane region" description="Helical" evidence="8">
    <location>
        <begin position="526"/>
        <end position="547"/>
    </location>
</feature>
<feature type="transmembrane region" description="Helical" evidence="8">
    <location>
        <begin position="192"/>
        <end position="214"/>
    </location>
</feature>
<feature type="transmembrane region" description="Helical" evidence="8">
    <location>
        <begin position="160"/>
        <end position="180"/>
    </location>
</feature>
<organism evidence="10 11">
    <name type="scientific">Anaeromyxobacter diazotrophicus</name>
    <dbReference type="NCBI Taxonomy" id="2590199"/>
    <lineage>
        <taxon>Bacteria</taxon>
        <taxon>Pseudomonadati</taxon>
        <taxon>Myxococcota</taxon>
        <taxon>Myxococcia</taxon>
        <taxon>Myxococcales</taxon>
        <taxon>Cystobacterineae</taxon>
        <taxon>Anaeromyxobacteraceae</taxon>
        <taxon>Anaeromyxobacter</taxon>
    </lineage>
</organism>
<feature type="transmembrane region" description="Helical" evidence="8">
    <location>
        <begin position="229"/>
        <end position="249"/>
    </location>
</feature>
<comment type="subcellular location">
    <subcellularLocation>
        <location evidence="1">Cell membrane</location>
        <topology evidence="1">Multi-pass membrane protein</topology>
    </subcellularLocation>
</comment>
<sequence>MNTFPVMLATLLVFAVGYRYYSAFISAKALALDDLRSTPAHVYADGHNYVASPKWVLFGHHFAAIAGAGPLVGPTLAAQFGFAPGFLWILFGAVLCGCVHDFVVLVASVRHKGKSLADVARTEVGPFAGLVATFAVLLILLVTLAGLGVVVVNALAHSPWGIFTIGCTIPIAIVMGLAMFGKSHGAGGKVNVLWPSVFGVIALIAAVVAGRFVAQTSWASALTFSKEQVTVAMCLYGFIASVLPVWFLLEPRDYLSTYVKLGTIFALVVGVFVVHPDIKFPLVTQFVNGGGPIIKGKLFPFLFVTIACGAISGFHALVSSGTTPKMLDKESDARFIGYGAMMAEGLVAVLSLIAACSLFPGDYFAINVAPAAYAKLGYTPVNLDMFSTAVGESLAGRTGGAVSLAVGMAQIFAGVPGMKTLMGYWYHYVIMFEALFILTTIDTGTRVARYVLQELLGKVHKPFANSAWLPGNLIATGLVVMSWGYLIYTGNISTLWPLFGTGNQLLATIALAVGTTFLVNMGKAKYAALTAIPMVFVGVTTLTAGWLAIQNIFWPMTAKPATAFQGYLDSTLMTIFMAGVVLVLVNVARRCWLTLNGHPLPPEAFGKPVPADVPIRCC</sequence>
<feature type="transmembrane region" description="Helical" evidence="8">
    <location>
        <begin position="261"/>
        <end position="278"/>
    </location>
</feature>
<keyword evidence="7 8" id="KW-0472">Membrane</keyword>
<reference evidence="11" key="1">
    <citation type="journal article" date="2020" name="Appl. Environ. Microbiol.">
        <title>Diazotrophic Anaeromyxobacter Isolates from Soils.</title>
        <authorList>
            <person name="Masuda Y."/>
            <person name="Yamanaka H."/>
            <person name="Xu Z.X."/>
            <person name="Shiratori Y."/>
            <person name="Aono T."/>
            <person name="Amachi S."/>
            <person name="Senoo K."/>
            <person name="Itoh H."/>
        </authorList>
    </citation>
    <scope>NUCLEOTIDE SEQUENCE [LARGE SCALE GENOMIC DNA]</scope>
    <source>
        <strain evidence="11">R267</strain>
    </source>
</reference>
<feature type="transmembrane region" description="Helical" evidence="8">
    <location>
        <begin position="86"/>
        <end position="107"/>
    </location>
</feature>
<feature type="transmembrane region" description="Helical" evidence="8">
    <location>
        <begin position="466"/>
        <end position="488"/>
    </location>
</feature>
<evidence type="ECO:0000313" key="11">
    <source>
        <dbReference type="Proteomes" id="UP000503640"/>
    </source>
</evidence>
<dbReference type="PANTHER" id="PTHR30252">
    <property type="entry name" value="INNER MEMBRANE PEPTIDE TRANSPORTER"/>
    <property type="match status" value="1"/>
</dbReference>
<dbReference type="InterPro" id="IPR051605">
    <property type="entry name" value="CstA"/>
</dbReference>
<keyword evidence="6 8" id="KW-1133">Transmembrane helix</keyword>
<keyword evidence="3" id="KW-0813">Transport</keyword>
<evidence type="ECO:0000256" key="6">
    <source>
        <dbReference type="ARBA" id="ARBA00022989"/>
    </source>
</evidence>
<dbReference type="GO" id="GO:0009267">
    <property type="term" value="P:cellular response to starvation"/>
    <property type="evidence" value="ECO:0007669"/>
    <property type="project" value="InterPro"/>
</dbReference>
<feature type="transmembrane region" description="Helical" evidence="8">
    <location>
        <begin position="338"/>
        <end position="360"/>
    </location>
</feature>
<comment type="similarity">
    <text evidence="2">Belongs to the peptide transporter carbon starvation (CstA) (TC 2.A.114) family.</text>
</comment>
<feature type="transmembrane region" description="Helical" evidence="8">
    <location>
        <begin position="298"/>
        <end position="318"/>
    </location>
</feature>
<comment type="caution">
    <text evidence="10">The sequence shown here is derived from an EMBL/GenBank/DDBJ whole genome shotgun (WGS) entry which is preliminary data.</text>
</comment>
<dbReference type="EMBL" id="BJTG01000001">
    <property type="protein sequence ID" value="GEJ55729.1"/>
    <property type="molecule type" value="Genomic_DNA"/>
</dbReference>
<dbReference type="RefSeq" id="WP_176062508.1">
    <property type="nucleotide sequence ID" value="NZ_BJTG01000001.1"/>
</dbReference>
<evidence type="ECO:0000256" key="8">
    <source>
        <dbReference type="SAM" id="Phobius"/>
    </source>
</evidence>
<keyword evidence="4" id="KW-1003">Cell membrane</keyword>
<evidence type="ECO:0000256" key="5">
    <source>
        <dbReference type="ARBA" id="ARBA00022692"/>
    </source>
</evidence>
<feature type="domain" description="CstA N-terminal" evidence="9">
    <location>
        <begin position="5"/>
        <end position="544"/>
    </location>
</feature>
<feature type="transmembrane region" description="Helical" evidence="8">
    <location>
        <begin position="127"/>
        <end position="154"/>
    </location>
</feature>
<dbReference type="PANTHER" id="PTHR30252:SF3">
    <property type="entry name" value="PYRUVATE_PROTON SYMPORTER BTST"/>
    <property type="match status" value="1"/>
</dbReference>
<dbReference type="Pfam" id="PF02554">
    <property type="entry name" value="CstA"/>
    <property type="match status" value="1"/>
</dbReference>
<keyword evidence="11" id="KW-1185">Reference proteome</keyword>
<dbReference type="AlphaFoldDB" id="A0A7I9VHK7"/>
<evidence type="ECO:0000256" key="2">
    <source>
        <dbReference type="ARBA" id="ARBA00007755"/>
    </source>
</evidence>
<name>A0A7I9VHK7_9BACT</name>
<keyword evidence="5 8" id="KW-0812">Transmembrane</keyword>
<dbReference type="InterPro" id="IPR003706">
    <property type="entry name" value="CstA_N"/>
</dbReference>
<feature type="transmembrane region" description="Helical" evidence="8">
    <location>
        <begin position="494"/>
        <end position="519"/>
    </location>
</feature>
<evidence type="ECO:0000256" key="1">
    <source>
        <dbReference type="ARBA" id="ARBA00004651"/>
    </source>
</evidence>
<dbReference type="GO" id="GO:0005886">
    <property type="term" value="C:plasma membrane"/>
    <property type="evidence" value="ECO:0007669"/>
    <property type="project" value="UniProtKB-SubCell"/>
</dbReference>
<accession>A0A7I9VHK7</accession>
<evidence type="ECO:0000313" key="10">
    <source>
        <dbReference type="EMBL" id="GEJ55729.1"/>
    </source>
</evidence>
<evidence type="ECO:0000259" key="9">
    <source>
        <dbReference type="Pfam" id="PF02554"/>
    </source>
</evidence>